<reference evidence="9 10" key="1">
    <citation type="submission" date="2019-06" db="EMBL/GenBank/DDBJ databases">
        <title>Sequencing the genomes of 1000 actinobacteria strains.</title>
        <authorList>
            <person name="Klenk H.-P."/>
        </authorList>
    </citation>
    <scope>NUCLEOTIDE SEQUENCE [LARGE SCALE GENOMIC DNA]</scope>
    <source>
        <strain evidence="9 10">DSM 10596</strain>
    </source>
</reference>
<comment type="similarity">
    <text evidence="6">Belongs to the ABC-4 integral membrane protein family.</text>
</comment>
<feature type="transmembrane region" description="Helical" evidence="7">
    <location>
        <begin position="318"/>
        <end position="348"/>
    </location>
</feature>
<dbReference type="PANTHER" id="PTHR30572">
    <property type="entry name" value="MEMBRANE COMPONENT OF TRANSPORTER-RELATED"/>
    <property type="match status" value="1"/>
</dbReference>
<dbReference type="Proteomes" id="UP000316181">
    <property type="component" value="Unassembled WGS sequence"/>
</dbReference>
<dbReference type="GO" id="GO:0005886">
    <property type="term" value="C:plasma membrane"/>
    <property type="evidence" value="ECO:0007669"/>
    <property type="project" value="UniProtKB-SubCell"/>
</dbReference>
<proteinExistence type="inferred from homology"/>
<feature type="transmembrane region" description="Helical" evidence="7">
    <location>
        <begin position="16"/>
        <end position="36"/>
    </location>
</feature>
<feature type="transmembrane region" description="Helical" evidence="7">
    <location>
        <begin position="501"/>
        <end position="520"/>
    </location>
</feature>
<name>A0A542SQC3_9MICO</name>
<dbReference type="RefSeq" id="WP_246043689.1">
    <property type="nucleotide sequence ID" value="NZ_BAAATB010000010.1"/>
</dbReference>
<evidence type="ECO:0000313" key="10">
    <source>
        <dbReference type="Proteomes" id="UP000316181"/>
    </source>
</evidence>
<keyword evidence="2" id="KW-1003">Cell membrane</keyword>
<feature type="transmembrane region" description="Helical" evidence="7">
    <location>
        <begin position="267"/>
        <end position="297"/>
    </location>
</feature>
<feature type="transmembrane region" description="Helical" evidence="7">
    <location>
        <begin position="368"/>
        <end position="387"/>
    </location>
</feature>
<dbReference type="InterPro" id="IPR050250">
    <property type="entry name" value="Macrolide_Exporter_MacB"/>
</dbReference>
<evidence type="ECO:0000256" key="4">
    <source>
        <dbReference type="ARBA" id="ARBA00022989"/>
    </source>
</evidence>
<evidence type="ECO:0000256" key="3">
    <source>
        <dbReference type="ARBA" id="ARBA00022692"/>
    </source>
</evidence>
<sequence>MGKIAWRSVRDHPVRFGMSVLVVVLGVAFVSGTFLLRSMMSTTFDNIVDSAYIAQAYVRGEAADNAQATQSGNSQQGTGASSSRASIKADLAENLTQLPGVRAAIPNIAGTLVLVKADGTAAARGGSPTIAYGVDPADPSMTAEAGRLPTAPGEIMLESTTMAAASLAVGDSTTIILGGTITKVEVVGEWKFPAAVAGANIVGLDLKTATAAFAPDGLVADIAVYGAAGASEQSVRDEVADALAGDGVQVVTGQELRDETSAQIESALGFISTFLIVFAAVALVVGGFIIANTFTMVVRQRLREIAVLRAVGASPRQVFGSVVGQAAIIGAIGSAFGIGGGVGIVYGLRAVMATMGMEMSSRVPLDTTTVAVSVATGVLVCVVSAAIPARQAARVAPVDAMREVVSIKESGLILRGVVGAVLVAGGVGGVAYATTRSSGGGPWLGFGGAAILVGMLVMAPAVTRPIVAVLSFPWRRMLRPVGGLAADNVARNPRRSAATSGALMIGMALVGAASVLAASVQASVGSLIDDSLRANFVVTSADYTTGVPSAVVPELRELPDVGAVDAVWYITGTIAGKEGGIVAIDRDVIPNSVDADVVSGSLAGFAGENIVANKAAAELNGWEPGSVISVGLAAADGTVETYRLTVAAVVDLRVVNAAIIVPEQWYQEHVPTGSRYIDSLFVRTVDGAGQDEARAQIAGVLKPYVVLSVMDKDEYSTSLANQVQQMLTVLYALLALSIIIAILGIVNTLALSIMERTREIGLLRAVGMGRLQLSGVVVLESVLIAVFGAVGGLAVGVGVAAAMPSVFESSGFTDLSIPWLNLAWMILFAALVGLVAAVWPAIRAARMPVLRALATE</sequence>
<feature type="transmembrane region" description="Helical" evidence="7">
    <location>
        <begin position="446"/>
        <end position="470"/>
    </location>
</feature>
<keyword evidence="3 7" id="KW-0812">Transmembrane</keyword>
<dbReference type="InterPro" id="IPR003838">
    <property type="entry name" value="ABC3_permease_C"/>
</dbReference>
<dbReference type="EMBL" id="VFNV01000001">
    <property type="protein sequence ID" value="TQK76794.1"/>
    <property type="molecule type" value="Genomic_DNA"/>
</dbReference>
<dbReference type="GO" id="GO:0022857">
    <property type="term" value="F:transmembrane transporter activity"/>
    <property type="evidence" value="ECO:0007669"/>
    <property type="project" value="TreeGrafter"/>
</dbReference>
<evidence type="ECO:0000256" key="1">
    <source>
        <dbReference type="ARBA" id="ARBA00004651"/>
    </source>
</evidence>
<dbReference type="Pfam" id="PF02687">
    <property type="entry name" value="FtsX"/>
    <property type="match status" value="2"/>
</dbReference>
<feature type="transmembrane region" description="Helical" evidence="7">
    <location>
        <begin position="822"/>
        <end position="842"/>
    </location>
</feature>
<gene>
    <name evidence="9" type="ORF">FB389_1485</name>
</gene>
<organism evidence="9 10">
    <name type="scientific">Rarobacter incanus</name>
    <dbReference type="NCBI Taxonomy" id="153494"/>
    <lineage>
        <taxon>Bacteria</taxon>
        <taxon>Bacillati</taxon>
        <taxon>Actinomycetota</taxon>
        <taxon>Actinomycetes</taxon>
        <taxon>Micrococcales</taxon>
        <taxon>Rarobacteraceae</taxon>
        <taxon>Rarobacter</taxon>
    </lineage>
</organism>
<comment type="caution">
    <text evidence="9">The sequence shown here is derived from an EMBL/GenBank/DDBJ whole genome shotgun (WGS) entry which is preliminary data.</text>
</comment>
<dbReference type="AlphaFoldDB" id="A0A542SQC3"/>
<feature type="transmembrane region" description="Helical" evidence="7">
    <location>
        <begin position="775"/>
        <end position="802"/>
    </location>
</feature>
<evidence type="ECO:0000313" key="9">
    <source>
        <dbReference type="EMBL" id="TQK76794.1"/>
    </source>
</evidence>
<evidence type="ECO:0000259" key="8">
    <source>
        <dbReference type="Pfam" id="PF02687"/>
    </source>
</evidence>
<comment type="subcellular location">
    <subcellularLocation>
        <location evidence="1">Cell membrane</location>
        <topology evidence="1">Multi-pass membrane protein</topology>
    </subcellularLocation>
</comment>
<protein>
    <submittedName>
        <fullName evidence="9">Putative ABC transport system permease protein</fullName>
    </submittedName>
</protein>
<dbReference type="PANTHER" id="PTHR30572:SF4">
    <property type="entry name" value="ABC TRANSPORTER PERMEASE YTRF"/>
    <property type="match status" value="1"/>
</dbReference>
<evidence type="ECO:0000256" key="7">
    <source>
        <dbReference type="SAM" id="Phobius"/>
    </source>
</evidence>
<feature type="transmembrane region" description="Helical" evidence="7">
    <location>
        <begin position="729"/>
        <end position="754"/>
    </location>
</feature>
<keyword evidence="4 7" id="KW-1133">Transmembrane helix</keyword>
<evidence type="ECO:0000256" key="5">
    <source>
        <dbReference type="ARBA" id="ARBA00023136"/>
    </source>
</evidence>
<evidence type="ECO:0000256" key="2">
    <source>
        <dbReference type="ARBA" id="ARBA00022475"/>
    </source>
</evidence>
<keyword evidence="10" id="KW-1185">Reference proteome</keyword>
<feature type="transmembrane region" description="Helical" evidence="7">
    <location>
        <begin position="412"/>
        <end position="434"/>
    </location>
</feature>
<keyword evidence="5 7" id="KW-0472">Membrane</keyword>
<evidence type="ECO:0000256" key="6">
    <source>
        <dbReference type="ARBA" id="ARBA00038076"/>
    </source>
</evidence>
<accession>A0A542SQC3</accession>
<feature type="domain" description="ABC3 transporter permease C-terminal" evidence="8">
    <location>
        <begin position="276"/>
        <end position="395"/>
    </location>
</feature>
<feature type="domain" description="ABC3 transporter permease C-terminal" evidence="8">
    <location>
        <begin position="732"/>
        <end position="848"/>
    </location>
</feature>